<organism evidence="2 3">
    <name type="scientific">Streptosporangium becharense</name>
    <dbReference type="NCBI Taxonomy" id="1816182"/>
    <lineage>
        <taxon>Bacteria</taxon>
        <taxon>Bacillati</taxon>
        <taxon>Actinomycetota</taxon>
        <taxon>Actinomycetes</taxon>
        <taxon>Streptosporangiales</taxon>
        <taxon>Streptosporangiaceae</taxon>
        <taxon>Streptosporangium</taxon>
    </lineage>
</organism>
<protein>
    <submittedName>
        <fullName evidence="2">Multiple sugar transport system substrate-binding protein</fullName>
    </submittedName>
</protein>
<dbReference type="InterPro" id="IPR050490">
    <property type="entry name" value="Bact_solute-bd_prot1"/>
</dbReference>
<name>A0A7W9IMK7_9ACTN</name>
<gene>
    <name evidence="2" type="ORF">F4562_006148</name>
</gene>
<dbReference type="AlphaFoldDB" id="A0A7W9IMK7"/>
<dbReference type="InterPro" id="IPR006059">
    <property type="entry name" value="SBP"/>
</dbReference>
<keyword evidence="3" id="KW-1185">Reference proteome</keyword>
<dbReference type="Gene3D" id="3.40.190.10">
    <property type="entry name" value="Periplasmic binding protein-like II"/>
    <property type="match status" value="1"/>
</dbReference>
<reference evidence="2 3" key="1">
    <citation type="submission" date="2020-08" db="EMBL/GenBank/DDBJ databases">
        <title>Sequencing the genomes of 1000 actinobacteria strains.</title>
        <authorList>
            <person name="Klenk H.-P."/>
        </authorList>
    </citation>
    <scope>NUCLEOTIDE SEQUENCE [LARGE SCALE GENOMIC DNA]</scope>
    <source>
        <strain evidence="2 3">DSM 46887</strain>
    </source>
</reference>
<dbReference type="PANTHER" id="PTHR43649:SF12">
    <property type="entry name" value="DIACETYLCHITOBIOSE BINDING PROTEIN DASA"/>
    <property type="match status" value="1"/>
</dbReference>
<feature type="chain" id="PRO_5038647491" evidence="1">
    <location>
        <begin position="27"/>
        <end position="458"/>
    </location>
</feature>
<evidence type="ECO:0000313" key="2">
    <source>
        <dbReference type="EMBL" id="MBB5823086.1"/>
    </source>
</evidence>
<comment type="caution">
    <text evidence="2">The sequence shown here is derived from an EMBL/GenBank/DDBJ whole genome shotgun (WGS) entry which is preliminary data.</text>
</comment>
<feature type="signal peptide" evidence="1">
    <location>
        <begin position="1"/>
        <end position="26"/>
    </location>
</feature>
<keyword evidence="1" id="KW-0732">Signal</keyword>
<dbReference type="Proteomes" id="UP000540685">
    <property type="component" value="Unassembled WGS sequence"/>
</dbReference>
<dbReference type="RefSeq" id="WP_184540020.1">
    <property type="nucleotide sequence ID" value="NZ_JACHMP010000001.1"/>
</dbReference>
<evidence type="ECO:0000256" key="1">
    <source>
        <dbReference type="SAM" id="SignalP"/>
    </source>
</evidence>
<dbReference type="InterPro" id="IPR006311">
    <property type="entry name" value="TAT_signal"/>
</dbReference>
<dbReference type="SUPFAM" id="SSF53850">
    <property type="entry name" value="Periplasmic binding protein-like II"/>
    <property type="match status" value="1"/>
</dbReference>
<accession>A0A7W9IMK7</accession>
<sequence length="458" mass="48415">MSTNDSKRTRRAALTAVLACAALAAAACGSADPGAGAAEPRAAAAFTPAPQETGGEILVWADATRVPAVEQYQKAHPDAKIKIVTYSGNANGANDLQTKVQLFDRTGSGWPDVAFSTTFGDVAWASAGGAQGRQPYAAPVNRGVIDKSVLDGFATGALDPCTVGGDVYCVRNDLAQNVLWYNKKLMADFGYEVPTTWEEYRALGEKVAKEHPGYLVGTAGDPWAPEVYFWASQCPASTLTAPKKVTVDLGGDKCTRMATLVDSLIATGSISKESVFGAGFIKEKADKILMLPGPSWYGQVLFASTFKTPDKQIAAASPLKFSAEPTNYTGNVGGGVWFISSHSKNLKAAADLVTWVTTSNDYQATAGTYPAFKQAATAWLEKQKESGYFAEDVSAVFTEAAGLVWPGWSATQYSQEAIYASTVVPALNEGKTITSVLETWETAIKNKAASLGYTVESP</sequence>
<dbReference type="PROSITE" id="PS51318">
    <property type="entry name" value="TAT"/>
    <property type="match status" value="1"/>
</dbReference>
<keyword evidence="2" id="KW-0813">Transport</keyword>
<evidence type="ECO:0000313" key="3">
    <source>
        <dbReference type="Proteomes" id="UP000540685"/>
    </source>
</evidence>
<dbReference type="PROSITE" id="PS51257">
    <property type="entry name" value="PROKAR_LIPOPROTEIN"/>
    <property type="match status" value="1"/>
</dbReference>
<dbReference type="PANTHER" id="PTHR43649">
    <property type="entry name" value="ARABINOSE-BINDING PROTEIN-RELATED"/>
    <property type="match status" value="1"/>
</dbReference>
<dbReference type="Pfam" id="PF01547">
    <property type="entry name" value="SBP_bac_1"/>
    <property type="match status" value="1"/>
</dbReference>
<proteinExistence type="predicted"/>
<keyword evidence="2" id="KW-0762">Sugar transport</keyword>
<dbReference type="EMBL" id="JACHMP010000001">
    <property type="protein sequence ID" value="MBB5823086.1"/>
    <property type="molecule type" value="Genomic_DNA"/>
</dbReference>